<sequence>MRRRRRRRRKPRPGRRRTTPAATRQRRWARTPSPTSSWTPCRPAPGLRARRRSRARMWVAGRRPAGVGALAVAGVGRLDVARGGEAQRRRVDEFVAVAQIWHLEVEIELPWSLVLLGWVGRDIEHHIQTWRACLLFAASVHPPAVSKAWQLMVWACGKKGKRGEAINGAAELESFGTAQTALRRPPPSSPRGLLLL</sequence>
<organism evidence="2">
    <name type="scientific">Panicum hallii</name>
    <dbReference type="NCBI Taxonomy" id="206008"/>
    <lineage>
        <taxon>Eukaryota</taxon>
        <taxon>Viridiplantae</taxon>
        <taxon>Streptophyta</taxon>
        <taxon>Embryophyta</taxon>
        <taxon>Tracheophyta</taxon>
        <taxon>Spermatophyta</taxon>
        <taxon>Magnoliopsida</taxon>
        <taxon>Liliopsida</taxon>
        <taxon>Poales</taxon>
        <taxon>Poaceae</taxon>
        <taxon>PACMAD clade</taxon>
        <taxon>Panicoideae</taxon>
        <taxon>Panicodae</taxon>
        <taxon>Paniceae</taxon>
        <taxon>Panicinae</taxon>
        <taxon>Panicum</taxon>
        <taxon>Panicum sect. Panicum</taxon>
    </lineage>
</organism>
<dbReference type="AlphaFoldDB" id="A0A2T8I6D3"/>
<gene>
    <name evidence="2" type="ORF">PAHAL_9G598300</name>
</gene>
<reference evidence="2" key="1">
    <citation type="submission" date="2018-04" db="EMBL/GenBank/DDBJ databases">
        <title>WGS assembly of Panicum hallii.</title>
        <authorList>
            <person name="Lovell J."/>
            <person name="Jenkins J."/>
            <person name="Lowry D."/>
            <person name="Mamidi S."/>
            <person name="Sreedasyam A."/>
            <person name="Weng X."/>
            <person name="Barry K."/>
            <person name="Bonette J."/>
            <person name="Campitelli B."/>
            <person name="Daum C."/>
            <person name="Gordon S."/>
            <person name="Gould B."/>
            <person name="Lipzen A."/>
            <person name="Macqueen A."/>
            <person name="Palacio-Mejia J."/>
            <person name="Plott C."/>
            <person name="Shakirov E."/>
            <person name="Shu S."/>
            <person name="Yoshinaga Y."/>
            <person name="Zane M."/>
            <person name="Rokhsar D."/>
            <person name="Grimwood J."/>
            <person name="Schmutz J."/>
            <person name="Juenger T."/>
        </authorList>
    </citation>
    <scope>NUCLEOTIDE SEQUENCE [LARGE SCALE GENOMIC DNA]</scope>
    <source>
        <strain evidence="2">FIL2</strain>
    </source>
</reference>
<dbReference type="EMBL" id="CM008054">
    <property type="protein sequence ID" value="PVH33213.1"/>
    <property type="molecule type" value="Genomic_DNA"/>
</dbReference>
<name>A0A2T8I6D3_9POAL</name>
<evidence type="ECO:0000313" key="2">
    <source>
        <dbReference type="EMBL" id="PVH33213.1"/>
    </source>
</evidence>
<feature type="compositionally biased region" description="Basic residues" evidence="1">
    <location>
        <begin position="1"/>
        <end position="29"/>
    </location>
</feature>
<accession>A0A2T8I6D3</accession>
<evidence type="ECO:0000256" key="1">
    <source>
        <dbReference type="SAM" id="MobiDB-lite"/>
    </source>
</evidence>
<proteinExistence type="predicted"/>
<dbReference type="Proteomes" id="UP000243499">
    <property type="component" value="Chromosome 9"/>
</dbReference>
<feature type="region of interest" description="Disordered" evidence="1">
    <location>
        <begin position="1"/>
        <end position="46"/>
    </location>
</feature>
<dbReference type="Gramene" id="PVH33213">
    <property type="protein sequence ID" value="PVH33213"/>
    <property type="gene ID" value="PAHAL_9G598300"/>
</dbReference>
<protein>
    <submittedName>
        <fullName evidence="2">Uncharacterized protein</fullName>
    </submittedName>
</protein>